<keyword evidence="3" id="KW-0813">Transport</keyword>
<evidence type="ECO:0000313" key="13">
    <source>
        <dbReference type="EMBL" id="AFX74126.1"/>
    </source>
</evidence>
<dbReference type="PANTHER" id="PTHR30181:SF2">
    <property type="entry name" value="PTS SYSTEM MANNITOL-SPECIFIC EIICBA COMPONENT"/>
    <property type="match status" value="1"/>
</dbReference>
<evidence type="ECO:0000313" key="14">
    <source>
        <dbReference type="Proteomes" id="UP000009399"/>
    </source>
</evidence>
<keyword evidence="5" id="KW-0762">Sugar transport</keyword>
<evidence type="ECO:0000256" key="5">
    <source>
        <dbReference type="ARBA" id="ARBA00022597"/>
    </source>
</evidence>
<dbReference type="InterPro" id="IPR016152">
    <property type="entry name" value="PTrfase/Anion_transptr"/>
</dbReference>
<name>A0AAI8FDN2_MESHY</name>
<dbReference type="RefSeq" id="WP_015084061.1">
    <property type="nucleotide sequence ID" value="NC_019552.1"/>
</dbReference>
<dbReference type="InterPro" id="IPR002178">
    <property type="entry name" value="PTS_EIIA_type-2_dom"/>
</dbReference>
<evidence type="ECO:0000256" key="6">
    <source>
        <dbReference type="ARBA" id="ARBA00022679"/>
    </source>
</evidence>
<evidence type="ECO:0000256" key="4">
    <source>
        <dbReference type="ARBA" id="ARBA00022553"/>
    </source>
</evidence>
<comment type="function">
    <text evidence="1">The phosphoenolpyruvate-dependent sugar phosphotransferase system (sugar PTS), a major carbohydrate active transport system, catalyzes the phosphorylation of incoming sugar substrates concomitantly with their translocation across the cell membrane. The enzyme II CmtAB PTS system is involved in D-mannitol transport.</text>
</comment>
<keyword evidence="6" id="KW-0808">Transferase</keyword>
<evidence type="ECO:0000256" key="8">
    <source>
        <dbReference type="ARBA" id="ARBA00022777"/>
    </source>
</evidence>
<evidence type="ECO:0000256" key="7">
    <source>
        <dbReference type="ARBA" id="ARBA00022683"/>
    </source>
</evidence>
<dbReference type="InterPro" id="IPR050893">
    <property type="entry name" value="Sugar_PTS"/>
</dbReference>
<dbReference type="GO" id="GO:0090563">
    <property type="term" value="F:protein-phosphocysteine-sugar phosphotransferase activity"/>
    <property type="evidence" value="ECO:0007669"/>
    <property type="project" value="TreeGrafter"/>
</dbReference>
<reference evidence="13 14" key="1">
    <citation type="journal article" date="2013" name="Genome Announc.">
        <title>Complete Genome Sequence of Mycoplasma hyorhinis Strain SK76.</title>
        <authorList>
            <person name="Goodison S."/>
            <person name="Urquidi V."/>
            <person name="Kumar D."/>
            <person name="Reyes L."/>
            <person name="Rosser C.J."/>
        </authorList>
    </citation>
    <scope>NUCLEOTIDE SEQUENCE [LARGE SCALE GENOMIC DNA]</scope>
    <source>
        <strain evidence="13 14">SK76</strain>
    </source>
</reference>
<keyword evidence="4" id="KW-0597">Phosphoprotein</keyword>
<dbReference type="Gene3D" id="3.40.930.10">
    <property type="entry name" value="Mannitol-specific EII, Chain A"/>
    <property type="match status" value="1"/>
</dbReference>
<organism evidence="13 14">
    <name type="scientific">Mesomycoplasma hyorhinis SK76</name>
    <dbReference type="NCBI Taxonomy" id="1118964"/>
    <lineage>
        <taxon>Bacteria</taxon>
        <taxon>Bacillati</taxon>
        <taxon>Mycoplasmatota</taxon>
        <taxon>Mycoplasmoidales</taxon>
        <taxon>Metamycoplasmataceae</taxon>
        <taxon>Mesomycoplasma</taxon>
    </lineage>
</organism>
<dbReference type="AlphaFoldDB" id="A0AAI8FDN2"/>
<accession>A0AAI8FDN2</accession>
<keyword evidence="7" id="KW-0598">Phosphotransferase system</keyword>
<evidence type="ECO:0000256" key="11">
    <source>
        <dbReference type="ARBA" id="ARBA00030962"/>
    </source>
</evidence>
<evidence type="ECO:0000259" key="12">
    <source>
        <dbReference type="PROSITE" id="PS51094"/>
    </source>
</evidence>
<evidence type="ECO:0000256" key="10">
    <source>
        <dbReference type="ARBA" id="ARBA00030956"/>
    </source>
</evidence>
<protein>
    <recommendedName>
        <fullName evidence="2">Mannitol-specific phosphotransferase enzyme IIA component</fullName>
    </recommendedName>
    <alternativeName>
        <fullName evidence="10">EIIA</fullName>
    </alternativeName>
    <alternativeName>
        <fullName evidence="11">EIII</fullName>
    </alternativeName>
    <alternativeName>
        <fullName evidence="9">PTS system mannitol-specific EIIA component</fullName>
    </alternativeName>
</protein>
<dbReference type="GO" id="GO:0016301">
    <property type="term" value="F:kinase activity"/>
    <property type="evidence" value="ECO:0007669"/>
    <property type="project" value="UniProtKB-KW"/>
</dbReference>
<keyword evidence="8" id="KW-0418">Kinase</keyword>
<dbReference type="PROSITE" id="PS51094">
    <property type="entry name" value="PTS_EIIA_TYPE_2"/>
    <property type="match status" value="1"/>
</dbReference>
<evidence type="ECO:0000256" key="2">
    <source>
        <dbReference type="ARBA" id="ARBA00014783"/>
    </source>
</evidence>
<dbReference type="SUPFAM" id="SSF55804">
    <property type="entry name" value="Phoshotransferase/anion transport protein"/>
    <property type="match status" value="1"/>
</dbReference>
<proteinExistence type="predicted"/>
<dbReference type="EMBL" id="CP003914">
    <property type="protein sequence ID" value="AFX74126.1"/>
    <property type="molecule type" value="Genomic_DNA"/>
</dbReference>
<sequence>MNKILKKENIFLNQELYSKNEVFNFVFKVFFSNNSVTKEYLDSMIKRDQLSSVALGNYLLLPHGDSDSEKHILKNDVCIVHLKNELKWDNQIVKIIFALALKGDSQMEFIQLAGISFSDEIKVKELVYKPNINKEEIINFLKNVQK</sequence>
<dbReference type="GO" id="GO:0005886">
    <property type="term" value="C:plasma membrane"/>
    <property type="evidence" value="ECO:0007669"/>
    <property type="project" value="TreeGrafter"/>
</dbReference>
<feature type="domain" description="PTS EIIA type-2" evidence="12">
    <location>
        <begin position="3"/>
        <end position="144"/>
    </location>
</feature>
<dbReference type="PANTHER" id="PTHR30181">
    <property type="entry name" value="MANNITOL PERMEASE IIC COMPONENT"/>
    <property type="match status" value="1"/>
</dbReference>
<evidence type="ECO:0000256" key="3">
    <source>
        <dbReference type="ARBA" id="ARBA00022448"/>
    </source>
</evidence>
<evidence type="ECO:0000256" key="1">
    <source>
        <dbReference type="ARBA" id="ARBA00002434"/>
    </source>
</evidence>
<dbReference type="Proteomes" id="UP000009399">
    <property type="component" value="Chromosome"/>
</dbReference>
<evidence type="ECO:0000256" key="9">
    <source>
        <dbReference type="ARBA" id="ARBA00029908"/>
    </source>
</evidence>
<dbReference type="GO" id="GO:0009401">
    <property type="term" value="P:phosphoenolpyruvate-dependent sugar phosphotransferase system"/>
    <property type="evidence" value="ECO:0007669"/>
    <property type="project" value="UniProtKB-KW"/>
</dbReference>
<dbReference type="KEGG" id="mhs:MOS_197"/>
<dbReference type="Pfam" id="PF00359">
    <property type="entry name" value="PTS_EIIA_2"/>
    <property type="match status" value="1"/>
</dbReference>
<gene>
    <name evidence="13" type="ORF">MOS_197</name>
</gene>
<dbReference type="GeneID" id="93248323"/>